<reference evidence="11" key="1">
    <citation type="submission" date="2023-05" db="EMBL/GenBank/DDBJ databases">
        <authorList>
            <person name="Stuckert A."/>
        </authorList>
    </citation>
    <scope>NUCLEOTIDE SEQUENCE</scope>
</reference>
<dbReference type="SUPFAM" id="SSF56112">
    <property type="entry name" value="Protein kinase-like (PK-like)"/>
    <property type="match status" value="1"/>
</dbReference>
<evidence type="ECO:0000256" key="8">
    <source>
        <dbReference type="ARBA" id="ARBA00038873"/>
    </source>
</evidence>
<comment type="caution">
    <text evidence="11">The sequence shown here is derived from an EMBL/GenBank/DDBJ whole genome shotgun (WGS) entry which is preliminary data.</text>
</comment>
<keyword evidence="12" id="KW-1185">Reference proteome</keyword>
<dbReference type="PANTHER" id="PTHR21064">
    <property type="entry name" value="AMINOGLYCOSIDE PHOSPHOTRANSFERASE DOMAIN-CONTAINING PROTEIN-RELATED"/>
    <property type="match status" value="1"/>
</dbReference>
<dbReference type="PANTHER" id="PTHR21064:SF1">
    <property type="entry name" value="HYDROXYLYSINE KINASE"/>
    <property type="match status" value="1"/>
</dbReference>
<dbReference type="Proteomes" id="UP001162483">
    <property type="component" value="Unassembled WGS sequence"/>
</dbReference>
<dbReference type="InterPro" id="IPR002575">
    <property type="entry name" value="Aminoglycoside_PTrfase"/>
</dbReference>
<dbReference type="Pfam" id="PF01636">
    <property type="entry name" value="APH"/>
    <property type="match status" value="1"/>
</dbReference>
<dbReference type="EC" id="2.7.1.81" evidence="8"/>
<comment type="subcellular location">
    <subcellularLocation>
        <location evidence="1">Cytoplasm</location>
    </subcellularLocation>
</comment>
<comment type="function">
    <text evidence="7">Catalyzes the GTP-dependent phosphorylation of 5-hydroxy-L-lysine.</text>
</comment>
<evidence type="ECO:0000256" key="3">
    <source>
        <dbReference type="ARBA" id="ARBA00022490"/>
    </source>
</evidence>
<keyword evidence="3" id="KW-0963">Cytoplasm</keyword>
<proteinExistence type="inferred from homology"/>
<evidence type="ECO:0000256" key="1">
    <source>
        <dbReference type="ARBA" id="ARBA00004496"/>
    </source>
</evidence>
<dbReference type="InterPro" id="IPR050249">
    <property type="entry name" value="Pseudomonas-type_ThrB"/>
</dbReference>
<organism evidence="11 12">
    <name type="scientific">Staurois parvus</name>
    <dbReference type="NCBI Taxonomy" id="386267"/>
    <lineage>
        <taxon>Eukaryota</taxon>
        <taxon>Metazoa</taxon>
        <taxon>Chordata</taxon>
        <taxon>Craniata</taxon>
        <taxon>Vertebrata</taxon>
        <taxon>Euteleostomi</taxon>
        <taxon>Amphibia</taxon>
        <taxon>Batrachia</taxon>
        <taxon>Anura</taxon>
        <taxon>Neobatrachia</taxon>
        <taxon>Ranoidea</taxon>
        <taxon>Ranidae</taxon>
        <taxon>Staurois</taxon>
    </lineage>
</organism>
<evidence type="ECO:0000256" key="7">
    <source>
        <dbReference type="ARBA" id="ARBA00037368"/>
    </source>
</evidence>
<gene>
    <name evidence="11" type="ORF">SPARVUS_LOCUS11836926</name>
</gene>
<feature type="domain" description="Aminoglycoside phosphotransferase" evidence="10">
    <location>
        <begin position="34"/>
        <end position="200"/>
    </location>
</feature>
<comment type="similarity">
    <text evidence="2">Belongs to the aminoglycoside phosphotransferase family.</text>
</comment>
<accession>A0ABN9FDM5</accession>
<evidence type="ECO:0000256" key="5">
    <source>
        <dbReference type="ARBA" id="ARBA00022777"/>
    </source>
</evidence>
<protein>
    <recommendedName>
        <fullName evidence="9">Hydroxylysine kinase</fullName>
        <ecNumber evidence="8">2.7.1.81</ecNumber>
    </recommendedName>
</protein>
<evidence type="ECO:0000259" key="10">
    <source>
        <dbReference type="Pfam" id="PF01636"/>
    </source>
</evidence>
<keyword evidence="5" id="KW-0418">Kinase</keyword>
<evidence type="ECO:0000313" key="12">
    <source>
        <dbReference type="Proteomes" id="UP001162483"/>
    </source>
</evidence>
<dbReference type="Gene3D" id="3.90.1200.10">
    <property type="match status" value="1"/>
</dbReference>
<evidence type="ECO:0000256" key="4">
    <source>
        <dbReference type="ARBA" id="ARBA00022679"/>
    </source>
</evidence>
<name>A0ABN9FDM5_9NEOB</name>
<comment type="catalytic activity">
    <reaction evidence="6">
        <text>(5R)-5-hydroxy-L-lysine + GTP = (5R)-5-phosphooxy-L-lysine + GDP + H(+)</text>
        <dbReference type="Rhea" id="RHEA:19049"/>
        <dbReference type="ChEBI" id="CHEBI:15378"/>
        <dbReference type="ChEBI" id="CHEBI:37565"/>
        <dbReference type="ChEBI" id="CHEBI:57882"/>
        <dbReference type="ChEBI" id="CHEBI:58189"/>
        <dbReference type="ChEBI" id="CHEBI:58357"/>
        <dbReference type="EC" id="2.7.1.81"/>
    </reaction>
</comment>
<keyword evidence="4" id="KW-0808">Transferase</keyword>
<evidence type="ECO:0000256" key="2">
    <source>
        <dbReference type="ARBA" id="ARBA00006219"/>
    </source>
</evidence>
<dbReference type="EMBL" id="CATNWA010016752">
    <property type="protein sequence ID" value="CAI9595119.1"/>
    <property type="molecule type" value="Genomic_DNA"/>
</dbReference>
<evidence type="ECO:0000256" key="9">
    <source>
        <dbReference type="ARBA" id="ARBA00040505"/>
    </source>
</evidence>
<dbReference type="InterPro" id="IPR011009">
    <property type="entry name" value="Kinase-like_dom_sf"/>
</dbReference>
<evidence type="ECO:0000256" key="6">
    <source>
        <dbReference type="ARBA" id="ARBA00036820"/>
    </source>
</evidence>
<sequence>MKFLHDEGLPTQYPMLTQSGHIMSLEAIDYGNVVQNHAVRLLSYLPGTPAAQITATATPQILYDIGKMAATLDDKLAKKFQHPHKEHFNRGKFIWNLSNVPLLRKYLYAVTEESLHKRIEGVINEYETSVQPNLKLFRKCINHGDLNDYNILVQKTNTSDGNTKEQYQVSGILDFSDMSYGYYVFEVAITIMYMMIESKDPLPVGGYVLEGFESVIPLTREEKEAIFTLVCSRFAQSLVMAKYSVLLCPANEDYLMITSKTGWKHLITLLDKGKEGVQKIWEETARRYRETMHQI</sequence>
<evidence type="ECO:0000313" key="11">
    <source>
        <dbReference type="EMBL" id="CAI9595119.1"/>
    </source>
</evidence>